<dbReference type="Proteomes" id="UP000248731">
    <property type="component" value="Chromosome 1"/>
</dbReference>
<gene>
    <name evidence="1" type="ORF">NCTC7307_04419</name>
</gene>
<reference evidence="1 2" key="1">
    <citation type="submission" date="2018-06" db="EMBL/GenBank/DDBJ databases">
        <authorList>
            <consortium name="Pathogen Informatics"/>
            <person name="Doyle S."/>
        </authorList>
    </citation>
    <scope>NUCLEOTIDE SEQUENCE [LARGE SCALE GENOMIC DNA]</scope>
    <source>
        <strain evidence="1 2">NCTC7307</strain>
    </source>
</reference>
<accession>A0A2X4WST6</accession>
<keyword evidence="2" id="KW-1185">Reference proteome</keyword>
<dbReference type="AlphaFoldDB" id="A0A2X4WST6"/>
<dbReference type="EMBL" id="LS483466">
    <property type="protein sequence ID" value="SQI27044.1"/>
    <property type="molecule type" value="Genomic_DNA"/>
</dbReference>
<proteinExistence type="predicted"/>
<name>A0A2X4WST6_SALER</name>
<protein>
    <submittedName>
        <fullName evidence="1">Uncharacterized protein</fullName>
    </submittedName>
</protein>
<evidence type="ECO:0000313" key="1">
    <source>
        <dbReference type="EMBL" id="SQI27044.1"/>
    </source>
</evidence>
<organism evidence="1 2">
    <name type="scientific">Salmonella enterica subsp. arizonae</name>
    <dbReference type="NCBI Taxonomy" id="59203"/>
    <lineage>
        <taxon>Bacteria</taxon>
        <taxon>Pseudomonadati</taxon>
        <taxon>Pseudomonadota</taxon>
        <taxon>Gammaproteobacteria</taxon>
        <taxon>Enterobacterales</taxon>
        <taxon>Enterobacteriaceae</taxon>
        <taxon>Salmonella</taxon>
    </lineage>
</organism>
<sequence length="85" mass="9507">MLFAAFVFHPQLVQTRCADNITRAVQLRDMVNMAGVVHGMGDIRPVRVTFMERNGNFSTLYQREVEAVLVSPVSLAKRTGILSMP</sequence>
<evidence type="ECO:0000313" key="2">
    <source>
        <dbReference type="Proteomes" id="UP000248731"/>
    </source>
</evidence>